<accession>A0AAV6J439</accession>
<organism evidence="4 5">
    <name type="scientific">Rhododendron griersonianum</name>
    <dbReference type="NCBI Taxonomy" id="479676"/>
    <lineage>
        <taxon>Eukaryota</taxon>
        <taxon>Viridiplantae</taxon>
        <taxon>Streptophyta</taxon>
        <taxon>Embryophyta</taxon>
        <taxon>Tracheophyta</taxon>
        <taxon>Spermatophyta</taxon>
        <taxon>Magnoliopsida</taxon>
        <taxon>eudicotyledons</taxon>
        <taxon>Gunneridae</taxon>
        <taxon>Pentapetalae</taxon>
        <taxon>asterids</taxon>
        <taxon>Ericales</taxon>
        <taxon>Ericaceae</taxon>
        <taxon>Ericoideae</taxon>
        <taxon>Rhodoreae</taxon>
        <taxon>Rhododendron</taxon>
    </lineage>
</organism>
<protein>
    <submittedName>
        <fullName evidence="4">Uncharacterized protein</fullName>
    </submittedName>
</protein>
<comment type="similarity">
    <text evidence="1">Belongs to the UDP-glycosyltransferase family.</text>
</comment>
<dbReference type="PANTHER" id="PTHR11926:SF1392">
    <property type="entry name" value="GLYCOSYLTRANSFERASE"/>
    <property type="match status" value="1"/>
</dbReference>
<evidence type="ECO:0000256" key="3">
    <source>
        <dbReference type="ARBA" id="ARBA00022679"/>
    </source>
</evidence>
<dbReference type="FunFam" id="3.40.50.2000:FF:000065">
    <property type="entry name" value="Glycosyltransferase"/>
    <property type="match status" value="1"/>
</dbReference>
<dbReference type="Gene3D" id="3.40.50.2000">
    <property type="entry name" value="Glycogen Phosphorylase B"/>
    <property type="match status" value="1"/>
</dbReference>
<dbReference type="EMBL" id="JACTNZ010000009">
    <property type="protein sequence ID" value="KAG5533464.1"/>
    <property type="molecule type" value="Genomic_DNA"/>
</dbReference>
<proteinExistence type="inferred from homology"/>
<dbReference type="SUPFAM" id="SSF53756">
    <property type="entry name" value="UDP-Glycosyltransferase/glycogen phosphorylase"/>
    <property type="match status" value="1"/>
</dbReference>
<evidence type="ECO:0000313" key="4">
    <source>
        <dbReference type="EMBL" id="KAG5533464.1"/>
    </source>
</evidence>
<comment type="caution">
    <text evidence="4">The sequence shown here is derived from an EMBL/GenBank/DDBJ whole genome shotgun (WGS) entry which is preliminary data.</text>
</comment>
<evidence type="ECO:0000313" key="5">
    <source>
        <dbReference type="Proteomes" id="UP000823749"/>
    </source>
</evidence>
<name>A0AAV6J439_9ERIC</name>
<dbReference type="PANTHER" id="PTHR11926">
    <property type="entry name" value="GLUCOSYL/GLUCURONOSYL TRANSFERASES"/>
    <property type="match status" value="1"/>
</dbReference>
<dbReference type="AlphaFoldDB" id="A0AAV6J439"/>
<keyword evidence="5" id="KW-1185">Reference proteome</keyword>
<sequence>MADQEKSPLPVPPYVLIFPLPLQGHVNSTLKLAELLSLAALHVTFLLSDFSHRRLLRHTDTLSRFSQYPGFWFETISDGLPDDHPRVGERSMDIMPSIKNVMAPLFKEMMVATDCLRSEHWWPVTCIIADGVLSFAGDFALENGIQLVYFRTISACAFWAYFCLQEIIEAGEVPLKGNGMDLLVKSVPGMEGFLRRHDLPGFCRVDEVSDPLFQIIKTETGQTPRAQAVILKNTFENLEGPVLSHIRTRMPNLFTIGPLHVLKSRISEEKTTTISPLMTVSGSFWEEDQSCIEWLD</sequence>
<evidence type="ECO:0000256" key="1">
    <source>
        <dbReference type="ARBA" id="ARBA00009995"/>
    </source>
</evidence>
<reference evidence="4" key="1">
    <citation type="submission" date="2020-08" db="EMBL/GenBank/DDBJ databases">
        <title>Plant Genome Project.</title>
        <authorList>
            <person name="Zhang R.-G."/>
        </authorList>
    </citation>
    <scope>NUCLEOTIDE SEQUENCE</scope>
    <source>
        <strain evidence="4">WSP0</strain>
        <tissue evidence="4">Leaf</tissue>
    </source>
</reference>
<dbReference type="GO" id="GO:0080044">
    <property type="term" value="F:quercetin 7-O-glucosyltransferase activity"/>
    <property type="evidence" value="ECO:0007669"/>
    <property type="project" value="TreeGrafter"/>
</dbReference>
<keyword evidence="2" id="KW-0328">Glycosyltransferase</keyword>
<dbReference type="Proteomes" id="UP000823749">
    <property type="component" value="Chromosome 9"/>
</dbReference>
<gene>
    <name evidence="4" type="ORF">RHGRI_027590</name>
</gene>
<evidence type="ECO:0000256" key="2">
    <source>
        <dbReference type="ARBA" id="ARBA00022676"/>
    </source>
</evidence>
<keyword evidence="3" id="KW-0808">Transferase</keyword>
<dbReference type="GO" id="GO:0080043">
    <property type="term" value="F:quercetin 3-O-glucosyltransferase activity"/>
    <property type="evidence" value="ECO:0007669"/>
    <property type="project" value="TreeGrafter"/>
</dbReference>